<comment type="caution">
    <text evidence="2">The sequence shown here is derived from an EMBL/GenBank/DDBJ whole genome shotgun (WGS) entry which is preliminary data.</text>
</comment>
<dbReference type="PANTHER" id="PTHR33591">
    <property type="entry name" value="BETA-CAROTENE ISOMERASE D27"/>
    <property type="match status" value="1"/>
</dbReference>
<dbReference type="InterPro" id="IPR025114">
    <property type="entry name" value="D27-like_C"/>
</dbReference>
<sequence>MFVNPAHQLLCKGAKPRNRRACKARQHGDCRRQLEANPKKDVWLKLSAENGEAYNDGLFARISIFAFRRAMQAETCDRNANYTPNKTEQGYHGLLRDCRDLLSACFSYRRSRIDSNSVHGYPARGSDSLERPDGVGHMSASEFPCPLTAPNLQATEEAGKAVSGVLFRLFGGHAAPNFFKKHIASKRWAAAANAHLTPLAFKWLVGPCRVEPPEIWQSAHARETESAHPRPFVDRTGVYVEKCRFLEQSKCKGMCTKLCQQPVQRFFTEELGLPLRMEPNFEDFSCKMMFGVMPLPPEEDNALVQSGCCFTECQTLTAKSIAGPVQRS</sequence>
<dbReference type="Pfam" id="PF13225">
    <property type="entry name" value="D27-like_C"/>
    <property type="match status" value="1"/>
</dbReference>
<dbReference type="OrthoDB" id="416096at2759"/>
<gene>
    <name evidence="2" type="ORF">F1559_002648</name>
</gene>
<dbReference type="EMBL" id="VWRR01000011">
    <property type="protein sequence ID" value="KAF6002211.1"/>
    <property type="molecule type" value="Genomic_DNA"/>
</dbReference>
<proteinExistence type="predicted"/>
<dbReference type="InterPro" id="IPR038938">
    <property type="entry name" value="D27-like"/>
</dbReference>
<name>A0A7J7IIS4_9RHOD</name>
<evidence type="ECO:0000313" key="2">
    <source>
        <dbReference type="EMBL" id="KAF6002211.1"/>
    </source>
</evidence>
<dbReference type="GO" id="GO:0005506">
    <property type="term" value="F:iron ion binding"/>
    <property type="evidence" value="ECO:0007669"/>
    <property type="project" value="InterPro"/>
</dbReference>
<dbReference type="Proteomes" id="UP000530660">
    <property type="component" value="Unassembled WGS sequence"/>
</dbReference>
<evidence type="ECO:0000313" key="3">
    <source>
        <dbReference type="Proteomes" id="UP000530660"/>
    </source>
</evidence>
<accession>A0A7J7IIS4</accession>
<dbReference type="PANTHER" id="PTHR33591:SF4">
    <property type="entry name" value="OS08G0114100 PROTEIN"/>
    <property type="match status" value="1"/>
</dbReference>
<keyword evidence="3" id="KW-1185">Reference proteome</keyword>
<reference evidence="2 3" key="1">
    <citation type="journal article" date="2020" name="J. Phycol.">
        <title>Comparative genome analysis reveals Cyanidiococcus gen. nov., a new extremophilic red algal genus sister to Cyanidioschyzon (Cyanidioschyzonaceae, Rhodophyta).</title>
        <authorList>
            <person name="Liu S.-L."/>
            <person name="Chiang Y.-R."/>
            <person name="Yoon H.S."/>
            <person name="Fu H.-Y."/>
        </authorList>
    </citation>
    <scope>NUCLEOTIDE SEQUENCE [LARGE SCALE GENOMIC DNA]</scope>
    <source>
        <strain evidence="2 3">THAL066</strain>
    </source>
</reference>
<organism evidence="2 3">
    <name type="scientific">Cyanidiococcus yangmingshanensis</name>
    <dbReference type="NCBI Taxonomy" id="2690220"/>
    <lineage>
        <taxon>Eukaryota</taxon>
        <taxon>Rhodophyta</taxon>
        <taxon>Bangiophyceae</taxon>
        <taxon>Cyanidiales</taxon>
        <taxon>Cyanidiaceae</taxon>
        <taxon>Cyanidiococcus</taxon>
    </lineage>
</organism>
<feature type="domain" description="Beta-carotene isomerase D27-like C-terminal" evidence="1">
    <location>
        <begin position="203"/>
        <end position="298"/>
    </location>
</feature>
<evidence type="ECO:0000259" key="1">
    <source>
        <dbReference type="Pfam" id="PF13225"/>
    </source>
</evidence>
<protein>
    <recommendedName>
        <fullName evidence="1">Beta-carotene isomerase D27-like C-terminal domain-containing protein</fullName>
    </recommendedName>
</protein>
<dbReference type="AlphaFoldDB" id="A0A7J7IIS4"/>